<evidence type="ECO:0000313" key="3">
    <source>
        <dbReference type="Proteomes" id="UP001153954"/>
    </source>
</evidence>
<keyword evidence="3" id="KW-1185">Reference proteome</keyword>
<proteinExistence type="predicted"/>
<organism evidence="2 3">
    <name type="scientific">Euphydryas editha</name>
    <name type="common">Edith's checkerspot</name>
    <dbReference type="NCBI Taxonomy" id="104508"/>
    <lineage>
        <taxon>Eukaryota</taxon>
        <taxon>Metazoa</taxon>
        <taxon>Ecdysozoa</taxon>
        <taxon>Arthropoda</taxon>
        <taxon>Hexapoda</taxon>
        <taxon>Insecta</taxon>
        <taxon>Pterygota</taxon>
        <taxon>Neoptera</taxon>
        <taxon>Endopterygota</taxon>
        <taxon>Lepidoptera</taxon>
        <taxon>Glossata</taxon>
        <taxon>Ditrysia</taxon>
        <taxon>Papilionoidea</taxon>
        <taxon>Nymphalidae</taxon>
        <taxon>Nymphalinae</taxon>
        <taxon>Euphydryas</taxon>
    </lineage>
</organism>
<dbReference type="AlphaFoldDB" id="A0AAU9U0R1"/>
<gene>
    <name evidence="2" type="ORF">EEDITHA_LOCUS8763</name>
</gene>
<sequence>MYKDLWLLLEWVETGDSFSDYVVRSTCNLLIYETNLHVGKVVYVCDTVNGIARQAKIVKVSEKKDYIDMLKIMLNKNRKEGKTFISSRISGPVKADQDSGSVDSVGPATDSSTPAPSGSSEDIDTDQESEPTTNKLLRRPVVSSTPIPDTNTSTLVVDVGTQTDPSVSDRLKEKSEEMTNLSKKLREAYISFKERLPLKVDESRVLLDDTFNESTSDECVEVSRIQDKSANPQITSSHKYNLRKKTMPLKKMEVSAQTTNNSLPSTSKDDEMVASGSDYVTMFEREFAAIKLKSTALITLSKQILQSISQEGHNKINEENEQRKVVKKVLKQIDRENVPPLTESSNESDDTPD</sequence>
<evidence type="ECO:0000313" key="2">
    <source>
        <dbReference type="EMBL" id="CAH2093061.1"/>
    </source>
</evidence>
<feature type="compositionally biased region" description="Polar residues" evidence="1">
    <location>
        <begin position="142"/>
        <end position="153"/>
    </location>
</feature>
<dbReference type="EMBL" id="CAKOGL010000012">
    <property type="protein sequence ID" value="CAH2093061.1"/>
    <property type="molecule type" value="Genomic_DNA"/>
</dbReference>
<reference evidence="2" key="1">
    <citation type="submission" date="2022-03" db="EMBL/GenBank/DDBJ databases">
        <authorList>
            <person name="Tunstrom K."/>
        </authorList>
    </citation>
    <scope>NUCLEOTIDE SEQUENCE</scope>
</reference>
<feature type="compositionally biased region" description="Polar residues" evidence="1">
    <location>
        <begin position="109"/>
        <end position="120"/>
    </location>
</feature>
<name>A0AAU9U0R1_EUPED</name>
<dbReference type="Proteomes" id="UP001153954">
    <property type="component" value="Unassembled WGS sequence"/>
</dbReference>
<protein>
    <recommendedName>
        <fullName evidence="4">BEN domain-containing protein</fullName>
    </recommendedName>
</protein>
<accession>A0AAU9U0R1</accession>
<evidence type="ECO:0008006" key="4">
    <source>
        <dbReference type="Google" id="ProtNLM"/>
    </source>
</evidence>
<feature type="region of interest" description="Disordered" evidence="1">
    <location>
        <begin position="88"/>
        <end position="153"/>
    </location>
</feature>
<evidence type="ECO:0000256" key="1">
    <source>
        <dbReference type="SAM" id="MobiDB-lite"/>
    </source>
</evidence>
<feature type="region of interest" description="Disordered" evidence="1">
    <location>
        <begin position="330"/>
        <end position="353"/>
    </location>
</feature>
<comment type="caution">
    <text evidence="2">The sequence shown here is derived from an EMBL/GenBank/DDBJ whole genome shotgun (WGS) entry which is preliminary data.</text>
</comment>